<evidence type="ECO:0000256" key="11">
    <source>
        <dbReference type="SAM" id="Phobius"/>
    </source>
</evidence>
<dbReference type="Gene3D" id="3.30.450.20">
    <property type="entry name" value="PAS domain"/>
    <property type="match status" value="1"/>
</dbReference>
<keyword evidence="7" id="KW-0902">Two-component regulatory system</keyword>
<dbReference type="OrthoDB" id="9813048at2"/>
<evidence type="ECO:0000256" key="7">
    <source>
        <dbReference type="ARBA" id="ARBA00023012"/>
    </source>
</evidence>
<dbReference type="Pfam" id="PF02518">
    <property type="entry name" value="HATPase_c"/>
    <property type="match status" value="1"/>
</dbReference>
<dbReference type="InterPro" id="IPR036890">
    <property type="entry name" value="HATPase_C_sf"/>
</dbReference>
<dbReference type="PROSITE" id="PS50110">
    <property type="entry name" value="RESPONSE_REGULATORY"/>
    <property type="match status" value="1"/>
</dbReference>
<dbReference type="PANTHER" id="PTHR45339:SF1">
    <property type="entry name" value="HYBRID SIGNAL TRANSDUCTION HISTIDINE KINASE J"/>
    <property type="match status" value="1"/>
</dbReference>
<organism evidence="14 15">
    <name type="scientific">Pseudobutyrivibrio xylanivorans DSM 14809</name>
    <dbReference type="NCBI Taxonomy" id="1123012"/>
    <lineage>
        <taxon>Bacteria</taxon>
        <taxon>Bacillati</taxon>
        <taxon>Bacillota</taxon>
        <taxon>Clostridia</taxon>
        <taxon>Lachnospirales</taxon>
        <taxon>Lachnospiraceae</taxon>
        <taxon>Pseudobutyrivibrio</taxon>
    </lineage>
</organism>
<comment type="catalytic activity">
    <reaction evidence="1">
        <text>ATP + protein L-histidine = ADP + protein N-phospho-L-histidine.</text>
        <dbReference type="EC" id="2.7.13.3"/>
    </reaction>
</comment>
<dbReference type="InterPro" id="IPR036097">
    <property type="entry name" value="HisK_dim/P_sf"/>
</dbReference>
<dbReference type="SMART" id="SM00387">
    <property type="entry name" value="HATPase_c"/>
    <property type="match status" value="1"/>
</dbReference>
<dbReference type="Pfam" id="PF00512">
    <property type="entry name" value="HisKA"/>
    <property type="match status" value="1"/>
</dbReference>
<sequence>MKKRYIFIINILIVGLILFIILKYANDRAEESNRASIASFEKMTTTTEQIIANYLEDEQHLCDIWSNYINRSAEAGTPMTVEEAISYIRKAKTSPEISGHLIYIDDGSMAGISTTASSTDSSDYSVKYSHINIFENLEISNVDGVVNLTRAYTNPLNGVQSIAFLNNVKVVDEETGDMREGLLLRVVPVSRLEQKLVFLKGEYENVEISLIDWDGDYMIHGKSLKNSNLFEYFKSYNPMTTQEYNGVVDSIRTETGSMHIRNSKDEDSVIAYAPLSNLDYWFIVAYIPAKELTANRSIDWILLGIVSFGLVVLLHFNLAILLKFNRKLSVVAEAANQANEAKSYFLSTMSHDIRTPMNAILGMNEMILRDSREDKILSYSENIRAAGNTLLGIINDILDFSKIEAGKMEIINVEYNFASLLNDLVNMVQRKADEKGLSFRLEVDPNIPTLLQGDEIRIKQVITNILSNAVKYTKKGEVIFSISSSKCEDDLETVNLHVSVKDTGIGIKPEDLGRLFEAFERIEEKKNRNIEGTGLGMAIAQSFLNMMGSKLQVESEYGKGSEFSFDLKQKVIKWEPIGEFNTALEQFLSQRKLYQVQFAAPKARILVVDDNEINLKVFANLLGETKMQIDTADSGDACIALFKRNFYDVIFLDHMMPDKDGIETIREMKECNDTPNQKTPVICLTANAISGMRETYINAGFDDYLTKPIDTNKLESMLLTYLPQDLVTKAEDIFTEEKQEKTNSKTLHSILVVSEDVGFLKKIRARLTDKYNVVLVKSEEQAMSYLQKQEAIEATDTERREHE</sequence>
<dbReference type="CDD" id="cd16922">
    <property type="entry name" value="HATPase_EvgS-ArcB-TorS-like"/>
    <property type="match status" value="1"/>
</dbReference>
<dbReference type="EC" id="2.7.13.3" evidence="3"/>
<dbReference type="SUPFAM" id="SSF47384">
    <property type="entry name" value="Homodimeric domain of signal transducing histidine kinase"/>
    <property type="match status" value="1"/>
</dbReference>
<evidence type="ECO:0000259" key="12">
    <source>
        <dbReference type="PROSITE" id="PS50109"/>
    </source>
</evidence>
<dbReference type="SUPFAM" id="SSF52172">
    <property type="entry name" value="CheY-like"/>
    <property type="match status" value="1"/>
</dbReference>
<dbReference type="InterPro" id="IPR004358">
    <property type="entry name" value="Sig_transdc_His_kin-like_C"/>
</dbReference>
<comment type="similarity">
    <text evidence="2">In the N-terminal section; belongs to the phytochrome family.</text>
</comment>
<proteinExistence type="inferred from homology"/>
<dbReference type="InterPro" id="IPR003594">
    <property type="entry name" value="HATPase_dom"/>
</dbReference>
<dbReference type="SMART" id="SM00388">
    <property type="entry name" value="HisKA"/>
    <property type="match status" value="1"/>
</dbReference>
<keyword evidence="6 14" id="KW-0808">Transferase</keyword>
<evidence type="ECO:0000259" key="13">
    <source>
        <dbReference type="PROSITE" id="PS50110"/>
    </source>
</evidence>
<dbReference type="Gene3D" id="3.30.565.10">
    <property type="entry name" value="Histidine kinase-like ATPase, C-terminal domain"/>
    <property type="match status" value="1"/>
</dbReference>
<evidence type="ECO:0000256" key="6">
    <source>
        <dbReference type="ARBA" id="ARBA00022777"/>
    </source>
</evidence>
<feature type="transmembrane region" description="Helical" evidence="11">
    <location>
        <begin position="6"/>
        <end position="25"/>
    </location>
</feature>
<dbReference type="GO" id="GO:0000155">
    <property type="term" value="F:phosphorelay sensor kinase activity"/>
    <property type="evidence" value="ECO:0007669"/>
    <property type="project" value="InterPro"/>
</dbReference>
<evidence type="ECO:0000256" key="10">
    <source>
        <dbReference type="PROSITE-ProRule" id="PRU00169"/>
    </source>
</evidence>
<dbReference type="PANTHER" id="PTHR45339">
    <property type="entry name" value="HYBRID SIGNAL TRANSDUCTION HISTIDINE KINASE J"/>
    <property type="match status" value="1"/>
</dbReference>
<dbReference type="AlphaFoldDB" id="A0A1M6A3Z1"/>
<keyword evidence="5 10" id="KW-0597">Phosphoprotein</keyword>
<keyword evidence="11" id="KW-0812">Transmembrane</keyword>
<evidence type="ECO:0000313" key="14">
    <source>
        <dbReference type="EMBL" id="SHI31180.1"/>
    </source>
</evidence>
<feature type="modified residue" description="4-aspartylphosphate" evidence="10">
    <location>
        <position position="653"/>
    </location>
</feature>
<keyword evidence="11" id="KW-1133">Transmembrane helix</keyword>
<dbReference type="InterPro" id="IPR011006">
    <property type="entry name" value="CheY-like_superfamily"/>
</dbReference>
<evidence type="ECO:0000256" key="1">
    <source>
        <dbReference type="ARBA" id="ARBA00000085"/>
    </source>
</evidence>
<dbReference type="PROSITE" id="PS50109">
    <property type="entry name" value="HIS_KIN"/>
    <property type="match status" value="1"/>
</dbReference>
<comment type="function">
    <text evidence="8">May play the central regulatory role in sporulation. It may be an element of the effector pathway responsible for the activation of sporulation genes in response to nutritional stress. Spo0A may act in concert with spo0H (a sigma factor) to control the expression of some genes that are critical to the sporulation process.</text>
</comment>
<evidence type="ECO:0000313" key="15">
    <source>
        <dbReference type="Proteomes" id="UP000184185"/>
    </source>
</evidence>
<evidence type="ECO:0000256" key="9">
    <source>
        <dbReference type="ARBA" id="ARBA00074306"/>
    </source>
</evidence>
<dbReference type="CDD" id="cd17546">
    <property type="entry name" value="REC_hyHK_CKI1_RcsC-like"/>
    <property type="match status" value="1"/>
</dbReference>
<evidence type="ECO:0000256" key="5">
    <source>
        <dbReference type="ARBA" id="ARBA00022553"/>
    </source>
</evidence>
<keyword evidence="15" id="KW-1185">Reference proteome</keyword>
<evidence type="ECO:0000256" key="8">
    <source>
        <dbReference type="ARBA" id="ARBA00024867"/>
    </source>
</evidence>
<dbReference type="InterPro" id="IPR003661">
    <property type="entry name" value="HisK_dim/P_dom"/>
</dbReference>
<dbReference type="Pfam" id="PF00072">
    <property type="entry name" value="Response_reg"/>
    <property type="match status" value="1"/>
</dbReference>
<reference evidence="14 15" key="1">
    <citation type="submission" date="2016-11" db="EMBL/GenBank/DDBJ databases">
        <authorList>
            <person name="Jaros S."/>
            <person name="Januszkiewicz K."/>
            <person name="Wedrychowicz H."/>
        </authorList>
    </citation>
    <scope>NUCLEOTIDE SEQUENCE [LARGE SCALE GENOMIC DNA]</scope>
    <source>
        <strain evidence="14 15">DSM 14809</strain>
    </source>
</reference>
<dbReference type="CDD" id="cd00082">
    <property type="entry name" value="HisKA"/>
    <property type="match status" value="1"/>
</dbReference>
<dbReference type="InterPro" id="IPR005467">
    <property type="entry name" value="His_kinase_dom"/>
</dbReference>
<feature type="domain" description="Histidine kinase" evidence="12">
    <location>
        <begin position="348"/>
        <end position="571"/>
    </location>
</feature>
<feature type="domain" description="Response regulatory" evidence="13">
    <location>
        <begin position="604"/>
        <end position="722"/>
    </location>
</feature>
<dbReference type="STRING" id="185007.SAMN02910350_00499"/>
<keyword evidence="11" id="KW-0472">Membrane</keyword>
<dbReference type="SUPFAM" id="SSF55874">
    <property type="entry name" value="ATPase domain of HSP90 chaperone/DNA topoisomerase II/histidine kinase"/>
    <property type="match status" value="1"/>
</dbReference>
<accession>A0A1M6A3Z1</accession>
<dbReference type="Gene3D" id="3.40.50.2300">
    <property type="match status" value="1"/>
</dbReference>
<evidence type="ECO:0000256" key="3">
    <source>
        <dbReference type="ARBA" id="ARBA00012438"/>
    </source>
</evidence>
<dbReference type="SMART" id="SM00448">
    <property type="entry name" value="REC"/>
    <property type="match status" value="1"/>
</dbReference>
<dbReference type="Gene3D" id="1.10.287.130">
    <property type="match status" value="1"/>
</dbReference>
<keyword evidence="6 14" id="KW-0418">Kinase</keyword>
<feature type="transmembrane region" description="Helical" evidence="11">
    <location>
        <begin position="300"/>
        <end position="322"/>
    </location>
</feature>
<dbReference type="FunFam" id="3.30.565.10:FF:000010">
    <property type="entry name" value="Sensor histidine kinase RcsC"/>
    <property type="match status" value="1"/>
</dbReference>
<protein>
    <recommendedName>
        <fullName evidence="9">Circadian input-output histidine kinase CikA</fullName>
        <ecNumber evidence="3">2.7.13.3</ecNumber>
    </recommendedName>
    <alternativeName>
        <fullName evidence="4">Stage 0 sporulation protein A homolog</fullName>
    </alternativeName>
</protein>
<evidence type="ECO:0000256" key="2">
    <source>
        <dbReference type="ARBA" id="ARBA00006402"/>
    </source>
</evidence>
<gene>
    <name evidence="14" type="ORF">SAMN02745725_00090</name>
</gene>
<dbReference type="EMBL" id="FQYQ01000001">
    <property type="protein sequence ID" value="SHI31180.1"/>
    <property type="molecule type" value="Genomic_DNA"/>
</dbReference>
<dbReference type="InterPro" id="IPR001789">
    <property type="entry name" value="Sig_transdc_resp-reg_receiver"/>
</dbReference>
<dbReference type="RefSeq" id="WP_072910920.1">
    <property type="nucleotide sequence ID" value="NZ_FQYQ01000001.1"/>
</dbReference>
<dbReference type="PRINTS" id="PR00344">
    <property type="entry name" value="BCTRLSENSOR"/>
</dbReference>
<evidence type="ECO:0000256" key="4">
    <source>
        <dbReference type="ARBA" id="ARBA00018672"/>
    </source>
</evidence>
<name>A0A1M6A3Z1_PSEXY</name>
<dbReference type="Proteomes" id="UP000184185">
    <property type="component" value="Unassembled WGS sequence"/>
</dbReference>